<gene>
    <name evidence="2" type="ORF">COCHEDRAFT_1027109</name>
</gene>
<keyword evidence="1" id="KW-0732">Signal</keyword>
<dbReference type="HOGENOM" id="CLU_1916721_0_0_1"/>
<sequence>MQFSATTIVLAMAYLAGIGAGAAIPQASSNQLVARDHHEHCACQVATNGEVDNVTTSLVLANNSWRWHQEQFPEQTSQGAHYEGYYLVANSGKINGDTFYNECRAVGAADSTCF</sequence>
<evidence type="ECO:0000256" key="1">
    <source>
        <dbReference type="SAM" id="SignalP"/>
    </source>
</evidence>
<proteinExistence type="predicted"/>
<dbReference type="Proteomes" id="UP000016936">
    <property type="component" value="Unassembled WGS sequence"/>
</dbReference>
<accession>M2ULN4</accession>
<reference evidence="3" key="2">
    <citation type="journal article" date="2013" name="PLoS Genet.">
        <title>Comparative genome structure, secondary metabolite, and effector coding capacity across Cochliobolus pathogens.</title>
        <authorList>
            <person name="Condon B.J."/>
            <person name="Leng Y."/>
            <person name="Wu D."/>
            <person name="Bushley K.E."/>
            <person name="Ohm R.A."/>
            <person name="Otillar R."/>
            <person name="Martin J."/>
            <person name="Schackwitz W."/>
            <person name="Grimwood J."/>
            <person name="MohdZainudin N."/>
            <person name="Xue C."/>
            <person name="Wang R."/>
            <person name="Manning V.A."/>
            <person name="Dhillon B."/>
            <person name="Tu Z.J."/>
            <person name="Steffenson B.J."/>
            <person name="Salamov A."/>
            <person name="Sun H."/>
            <person name="Lowry S."/>
            <person name="LaButti K."/>
            <person name="Han J."/>
            <person name="Copeland A."/>
            <person name="Lindquist E."/>
            <person name="Barry K."/>
            <person name="Schmutz J."/>
            <person name="Baker S.E."/>
            <person name="Ciuffetti L.M."/>
            <person name="Grigoriev I.V."/>
            <person name="Zhong S."/>
            <person name="Turgeon B.G."/>
        </authorList>
    </citation>
    <scope>NUCLEOTIDE SEQUENCE [LARGE SCALE GENOMIC DNA]</scope>
    <source>
        <strain evidence="3">C5 / ATCC 48332 / race O</strain>
    </source>
</reference>
<protein>
    <submittedName>
        <fullName evidence="2">Uncharacterized protein</fullName>
    </submittedName>
</protein>
<evidence type="ECO:0000313" key="3">
    <source>
        <dbReference type="Proteomes" id="UP000016936"/>
    </source>
</evidence>
<feature type="chain" id="PRO_5004027736" evidence="1">
    <location>
        <begin position="22"/>
        <end position="114"/>
    </location>
</feature>
<dbReference type="AlphaFoldDB" id="M2ULN4"/>
<name>M2ULN4_COCH5</name>
<evidence type="ECO:0000313" key="2">
    <source>
        <dbReference type="EMBL" id="EMD94531.1"/>
    </source>
</evidence>
<reference evidence="2 3" key="1">
    <citation type="journal article" date="2012" name="PLoS Pathog.">
        <title>Diverse lifestyles and strategies of plant pathogenesis encoded in the genomes of eighteen Dothideomycetes fungi.</title>
        <authorList>
            <person name="Ohm R.A."/>
            <person name="Feau N."/>
            <person name="Henrissat B."/>
            <person name="Schoch C.L."/>
            <person name="Horwitz B.A."/>
            <person name="Barry K.W."/>
            <person name="Condon B.J."/>
            <person name="Copeland A.C."/>
            <person name="Dhillon B."/>
            <person name="Glaser F."/>
            <person name="Hesse C.N."/>
            <person name="Kosti I."/>
            <person name="LaButti K."/>
            <person name="Lindquist E.A."/>
            <person name="Lucas S."/>
            <person name="Salamov A.A."/>
            <person name="Bradshaw R.E."/>
            <person name="Ciuffetti L."/>
            <person name="Hamelin R.C."/>
            <person name="Kema G.H.J."/>
            <person name="Lawrence C."/>
            <person name="Scott J.A."/>
            <person name="Spatafora J.W."/>
            <person name="Turgeon B.G."/>
            <person name="de Wit P.J.G.M."/>
            <person name="Zhong S."/>
            <person name="Goodwin S.B."/>
            <person name="Grigoriev I.V."/>
        </authorList>
    </citation>
    <scope>NUCLEOTIDE SEQUENCE [LARGE SCALE GENOMIC DNA]</scope>
    <source>
        <strain evidence="3">C5 / ATCC 48332 / race O</strain>
    </source>
</reference>
<dbReference type="EMBL" id="KB445571">
    <property type="protein sequence ID" value="EMD94531.1"/>
    <property type="molecule type" value="Genomic_DNA"/>
</dbReference>
<feature type="signal peptide" evidence="1">
    <location>
        <begin position="1"/>
        <end position="21"/>
    </location>
</feature>
<keyword evidence="3" id="KW-1185">Reference proteome</keyword>
<organism evidence="2 3">
    <name type="scientific">Cochliobolus heterostrophus (strain C5 / ATCC 48332 / race O)</name>
    <name type="common">Southern corn leaf blight fungus</name>
    <name type="synonym">Bipolaris maydis</name>
    <dbReference type="NCBI Taxonomy" id="701091"/>
    <lineage>
        <taxon>Eukaryota</taxon>
        <taxon>Fungi</taxon>
        <taxon>Dikarya</taxon>
        <taxon>Ascomycota</taxon>
        <taxon>Pezizomycotina</taxon>
        <taxon>Dothideomycetes</taxon>
        <taxon>Pleosporomycetidae</taxon>
        <taxon>Pleosporales</taxon>
        <taxon>Pleosporineae</taxon>
        <taxon>Pleosporaceae</taxon>
        <taxon>Bipolaris</taxon>
    </lineage>
</organism>
<dbReference type="eggNOG" id="ENOG502SYWT">
    <property type="taxonomic scope" value="Eukaryota"/>
</dbReference>